<keyword evidence="1" id="KW-0812">Transmembrane</keyword>
<dbReference type="InterPro" id="IPR025588">
    <property type="entry name" value="YcxB-like_C"/>
</dbReference>
<gene>
    <name evidence="3" type="ORF">GGQ92_001318</name>
</gene>
<dbReference type="Proteomes" id="UP000572212">
    <property type="component" value="Unassembled WGS sequence"/>
</dbReference>
<keyword evidence="1" id="KW-0472">Membrane</keyword>
<proteinExistence type="predicted"/>
<keyword evidence="1" id="KW-1133">Transmembrane helix</keyword>
<evidence type="ECO:0000313" key="3">
    <source>
        <dbReference type="EMBL" id="MBB6512535.1"/>
    </source>
</evidence>
<evidence type="ECO:0000313" key="4">
    <source>
        <dbReference type="Proteomes" id="UP000572212"/>
    </source>
</evidence>
<evidence type="ECO:0000259" key="2">
    <source>
        <dbReference type="Pfam" id="PF14317"/>
    </source>
</evidence>
<name>A0A841RMY5_9BACI</name>
<evidence type="ECO:0000256" key="1">
    <source>
        <dbReference type="SAM" id="Phobius"/>
    </source>
</evidence>
<dbReference type="EMBL" id="JACHON010000003">
    <property type="protein sequence ID" value="MBB6512535.1"/>
    <property type="molecule type" value="Genomic_DNA"/>
</dbReference>
<feature type="domain" description="YcxB-like C-terminal" evidence="2">
    <location>
        <begin position="101"/>
        <end position="161"/>
    </location>
</feature>
<sequence>MPIKSELEVTGIVAFYNYKEGIDYLLKKAYIGPFIYMPLALLLLGVLRQSISSLVSFFIYLVFGFLAAIFTYQVLSLIMLKKVGKEYETNPLLNSEVKFTINEEGITRRISSKSYNYYTWIDFRKGIELDNTFLFFVSDNQALYVPKTFFQSTEELAMVKQFAGQNKLIKLK</sequence>
<organism evidence="3 4">
    <name type="scientific">Gracilibacillus halotolerans</name>
    <dbReference type="NCBI Taxonomy" id="74386"/>
    <lineage>
        <taxon>Bacteria</taxon>
        <taxon>Bacillati</taxon>
        <taxon>Bacillota</taxon>
        <taxon>Bacilli</taxon>
        <taxon>Bacillales</taxon>
        <taxon>Bacillaceae</taxon>
        <taxon>Gracilibacillus</taxon>
    </lineage>
</organism>
<reference evidence="3 4" key="1">
    <citation type="submission" date="2020-08" db="EMBL/GenBank/DDBJ databases">
        <title>Genomic Encyclopedia of Type Strains, Phase IV (KMG-IV): sequencing the most valuable type-strain genomes for metagenomic binning, comparative biology and taxonomic classification.</title>
        <authorList>
            <person name="Goeker M."/>
        </authorList>
    </citation>
    <scope>NUCLEOTIDE SEQUENCE [LARGE SCALE GENOMIC DNA]</scope>
    <source>
        <strain evidence="3 4">DSM 11805</strain>
    </source>
</reference>
<dbReference type="RefSeq" id="WP_184245903.1">
    <property type="nucleotide sequence ID" value="NZ_BAAACU010000058.1"/>
</dbReference>
<protein>
    <recommendedName>
        <fullName evidence="2">YcxB-like C-terminal domain-containing protein</fullName>
    </recommendedName>
</protein>
<comment type="caution">
    <text evidence="3">The sequence shown here is derived from an EMBL/GenBank/DDBJ whole genome shotgun (WGS) entry which is preliminary data.</text>
</comment>
<feature type="transmembrane region" description="Helical" evidence="1">
    <location>
        <begin position="29"/>
        <end position="51"/>
    </location>
</feature>
<dbReference type="Pfam" id="PF14317">
    <property type="entry name" value="YcxB"/>
    <property type="match status" value="1"/>
</dbReference>
<dbReference type="AlphaFoldDB" id="A0A841RMY5"/>
<feature type="transmembrane region" description="Helical" evidence="1">
    <location>
        <begin position="57"/>
        <end position="80"/>
    </location>
</feature>
<accession>A0A841RMY5</accession>
<keyword evidence="4" id="KW-1185">Reference proteome</keyword>